<dbReference type="AlphaFoldDB" id="A0A1T0CD63"/>
<organism evidence="1 2">
    <name type="scientific">Lwoffella lincolnii</name>
    <dbReference type="NCBI Taxonomy" id="90241"/>
    <lineage>
        <taxon>Bacteria</taxon>
        <taxon>Pseudomonadati</taxon>
        <taxon>Pseudomonadota</taxon>
        <taxon>Gammaproteobacteria</taxon>
        <taxon>Moraxellales</taxon>
        <taxon>Moraxellaceae</taxon>
        <taxon>Lwoffella</taxon>
    </lineage>
</organism>
<dbReference type="RefSeq" id="WP_078307868.1">
    <property type="nucleotide sequence ID" value="NZ_CP147511.1"/>
</dbReference>
<name>A0A1T0CD63_9GAMM</name>
<proteinExistence type="predicted"/>
<evidence type="ECO:0000313" key="1">
    <source>
        <dbReference type="EMBL" id="OOS20219.1"/>
    </source>
</evidence>
<gene>
    <name evidence="1" type="ORF">B0682_07435</name>
</gene>
<dbReference type="STRING" id="90241.B0682_07435"/>
<protein>
    <recommendedName>
        <fullName evidence="3">DUF1852 domain-containing protein</fullName>
    </recommendedName>
</protein>
<evidence type="ECO:0000313" key="2">
    <source>
        <dbReference type="Proteomes" id="UP000191094"/>
    </source>
</evidence>
<keyword evidence="2" id="KW-1185">Reference proteome</keyword>
<sequence length="329" mass="37966">MTNIHSNTFQYSIKSHVFDENYQPATSTRLTTNFANLARGENRKENLQNAIKMINNRFNDLAHWDNPTNDRYSVLIDIVSIDVDVAGKGEFFSGLEWLKTSVVDHKTGKTTPGIIGNSFSSFVRDYDFSVLLREYNKDKAEFSVPEGYGDLHGKLFKFMVASEEYKTQSKKPPVLCLSVATTRTYHRTTNTHPILGVEYVQNDYSLTDEYFAKMGLKVRYFMPPKSVAPYAFYFDENADLLNDYTNLELISTIATMEAFQKIYRPEIYNANSVAGQIYQPSLTYQDYSLTKIEYDREERTQLAIKQGKIAEEQFIKPYQEILDAWLAEK</sequence>
<evidence type="ECO:0008006" key="3">
    <source>
        <dbReference type="Google" id="ProtNLM"/>
    </source>
</evidence>
<dbReference type="EMBL" id="MUYT01000009">
    <property type="protein sequence ID" value="OOS20219.1"/>
    <property type="molecule type" value="Genomic_DNA"/>
</dbReference>
<dbReference type="Pfam" id="PF08908">
    <property type="entry name" value="MesX"/>
    <property type="match status" value="1"/>
</dbReference>
<comment type="caution">
    <text evidence="1">The sequence shown here is derived from an EMBL/GenBank/DDBJ whole genome shotgun (WGS) entry which is preliminary data.</text>
</comment>
<reference evidence="1 2" key="1">
    <citation type="submission" date="2017-02" db="EMBL/GenBank/DDBJ databases">
        <title>Draft genome sequence of Moraxella lincolnii CCUG 9405T type strain.</title>
        <authorList>
            <person name="Salva-Serra F."/>
            <person name="Engstrom-Jakobsson H."/>
            <person name="Thorell K."/>
            <person name="Jaen-Luchoro D."/>
            <person name="Gonzales-Siles L."/>
            <person name="Karlsson R."/>
            <person name="Yazdan S."/>
            <person name="Boulund F."/>
            <person name="Johnning A."/>
            <person name="Engstrand L."/>
            <person name="Kristiansson E."/>
            <person name="Moore E."/>
        </authorList>
    </citation>
    <scope>NUCLEOTIDE SEQUENCE [LARGE SCALE GENOMIC DNA]</scope>
    <source>
        <strain evidence="1 2">CCUG 9405</strain>
    </source>
</reference>
<dbReference type="PIRSF" id="PIRSF034367">
    <property type="entry name" value="DUF1852"/>
    <property type="match status" value="1"/>
</dbReference>
<dbReference type="InterPro" id="IPR015004">
    <property type="entry name" value="MesX"/>
</dbReference>
<dbReference type="Proteomes" id="UP000191094">
    <property type="component" value="Unassembled WGS sequence"/>
</dbReference>
<accession>A0A1T0CD63</accession>
<dbReference type="OrthoDB" id="6298442at2"/>